<dbReference type="OrthoDB" id="5374328at2759"/>
<dbReference type="Gene3D" id="1.20.5.170">
    <property type="match status" value="1"/>
</dbReference>
<dbReference type="CDD" id="cd14688">
    <property type="entry name" value="bZIP_YAP"/>
    <property type="match status" value="1"/>
</dbReference>
<accession>A0A2T2P9J7</accession>
<dbReference type="EMBL" id="KZ678128">
    <property type="protein sequence ID" value="PSN74342.1"/>
    <property type="molecule type" value="Genomic_DNA"/>
</dbReference>
<dbReference type="GO" id="GO:0090575">
    <property type="term" value="C:RNA polymerase II transcription regulator complex"/>
    <property type="evidence" value="ECO:0007669"/>
    <property type="project" value="TreeGrafter"/>
</dbReference>
<evidence type="ECO:0000256" key="3">
    <source>
        <dbReference type="SAM" id="MobiDB-lite"/>
    </source>
</evidence>
<dbReference type="InterPro" id="IPR050936">
    <property type="entry name" value="AP-1-like"/>
</dbReference>
<dbReference type="InterPro" id="IPR004827">
    <property type="entry name" value="bZIP"/>
</dbReference>
<feature type="compositionally biased region" description="Low complexity" evidence="3">
    <location>
        <begin position="30"/>
        <end position="44"/>
    </location>
</feature>
<keyword evidence="2" id="KW-0539">Nucleus</keyword>
<feature type="region of interest" description="Disordered" evidence="3">
    <location>
        <begin position="1"/>
        <end position="137"/>
    </location>
</feature>
<evidence type="ECO:0000313" key="5">
    <source>
        <dbReference type="EMBL" id="PSN74342.1"/>
    </source>
</evidence>
<feature type="compositionally biased region" description="Basic and acidic residues" evidence="3">
    <location>
        <begin position="94"/>
        <end position="112"/>
    </location>
</feature>
<feature type="region of interest" description="Disordered" evidence="3">
    <location>
        <begin position="282"/>
        <end position="305"/>
    </location>
</feature>
<evidence type="ECO:0000256" key="2">
    <source>
        <dbReference type="ARBA" id="ARBA00023242"/>
    </source>
</evidence>
<dbReference type="PANTHER" id="PTHR40621">
    <property type="entry name" value="TRANSCRIPTION FACTOR KAPC-RELATED"/>
    <property type="match status" value="1"/>
</dbReference>
<gene>
    <name evidence="5" type="ORF">BS50DRAFT_13811</name>
</gene>
<sequence>MSEDVAASFPSPSSNAHSNASPAQTPSPLSDSPRLPQQRPPSSRAIVPSNITPRVPITTASSPTNDYSIASPVGSGPTSASYVVPPRPKPGRKPATDEPASKRKAQNRESQRAFRARKAAKLTEMQAQVESATSKHKQELEQRLAEINERQIRIDQLEAMLSQLKEMEKRTASERDFWRERAESESAVVQSLERQLRDRESTIMQSFGDKQQPVFFPTRMSDPRQDSPNRESFSGFTGFNAPAPVDLGCGNCKANGECACIAEIAKATTTNTYMAAVPLPQAPSRSNSSPMKGIQSHSNPAADPFAEREIDFTAQFSTKRQKIDQRPSIAFMTQTNEVDAKCGFCTDDSNCLCRDSSIQIDAMQRSDDVPPATAWNSTPSDDKNAASGPGSCADCQANPRQRAWCQRVAQLRAEGSSNPPTPSSRAGSIGSLDTMEPPIDNASMGISRSSIGCSDAFRLFKDRVPMDQDKMEWISNLRPVSPVSRRGSLPLSSPRKYSALEIDTAGVIATLGNTMGPLEPRKSDGANRDIIIRAQEYRRASGSPRVSVERSSPMPVSSLMNGTTRPTRNWGQ</sequence>
<dbReference type="SMART" id="SM00338">
    <property type="entry name" value="BRLZ"/>
    <property type="match status" value="1"/>
</dbReference>
<feature type="compositionally biased region" description="Polar residues" evidence="3">
    <location>
        <begin position="415"/>
        <end position="426"/>
    </location>
</feature>
<proteinExistence type="predicted"/>
<dbReference type="AlphaFoldDB" id="A0A2T2P9J7"/>
<organism evidence="5 6">
    <name type="scientific">Corynespora cassiicola Philippines</name>
    <dbReference type="NCBI Taxonomy" id="1448308"/>
    <lineage>
        <taxon>Eukaryota</taxon>
        <taxon>Fungi</taxon>
        <taxon>Dikarya</taxon>
        <taxon>Ascomycota</taxon>
        <taxon>Pezizomycotina</taxon>
        <taxon>Dothideomycetes</taxon>
        <taxon>Pleosporomycetidae</taxon>
        <taxon>Pleosporales</taxon>
        <taxon>Corynesporascaceae</taxon>
        <taxon>Corynespora</taxon>
    </lineage>
</organism>
<evidence type="ECO:0000256" key="1">
    <source>
        <dbReference type="ARBA" id="ARBA00004123"/>
    </source>
</evidence>
<keyword evidence="6" id="KW-1185">Reference proteome</keyword>
<comment type="subcellular location">
    <subcellularLocation>
        <location evidence="1">Nucleus</location>
    </subcellularLocation>
</comment>
<feature type="region of interest" description="Disordered" evidence="3">
    <location>
        <begin position="364"/>
        <end position="394"/>
    </location>
</feature>
<feature type="compositionally biased region" description="Polar residues" evidence="3">
    <location>
        <begin position="283"/>
        <end position="299"/>
    </location>
</feature>
<dbReference type="Pfam" id="PF10297">
    <property type="entry name" value="Hap4_Hap_bind"/>
    <property type="match status" value="1"/>
</dbReference>
<dbReference type="PROSITE" id="PS00036">
    <property type="entry name" value="BZIP_BASIC"/>
    <property type="match status" value="1"/>
</dbReference>
<dbReference type="SUPFAM" id="SSF57959">
    <property type="entry name" value="Leucine zipper domain"/>
    <property type="match status" value="1"/>
</dbReference>
<feature type="compositionally biased region" description="Polar residues" evidence="3">
    <location>
        <begin position="58"/>
        <end position="68"/>
    </location>
</feature>
<feature type="compositionally biased region" description="Polar residues" evidence="3">
    <location>
        <begin position="554"/>
        <end position="572"/>
    </location>
</feature>
<feature type="domain" description="BZIP" evidence="4">
    <location>
        <begin position="102"/>
        <end position="117"/>
    </location>
</feature>
<dbReference type="Proteomes" id="UP000240883">
    <property type="component" value="Unassembled WGS sequence"/>
</dbReference>
<dbReference type="PANTHER" id="PTHR40621:SF7">
    <property type="entry name" value="BZIP DOMAIN-CONTAINING PROTEIN"/>
    <property type="match status" value="1"/>
</dbReference>
<dbReference type="GO" id="GO:0000976">
    <property type="term" value="F:transcription cis-regulatory region binding"/>
    <property type="evidence" value="ECO:0007669"/>
    <property type="project" value="InterPro"/>
</dbReference>
<dbReference type="GO" id="GO:0001228">
    <property type="term" value="F:DNA-binding transcription activator activity, RNA polymerase II-specific"/>
    <property type="evidence" value="ECO:0007669"/>
    <property type="project" value="TreeGrafter"/>
</dbReference>
<evidence type="ECO:0000259" key="4">
    <source>
        <dbReference type="PROSITE" id="PS00036"/>
    </source>
</evidence>
<protein>
    <recommendedName>
        <fullName evidence="4">BZIP domain-containing protein</fullName>
    </recommendedName>
</protein>
<dbReference type="STRING" id="1448308.A0A2T2P9J7"/>
<feature type="region of interest" description="Disordered" evidence="3">
    <location>
        <begin position="411"/>
        <end position="433"/>
    </location>
</feature>
<feature type="compositionally biased region" description="Low complexity" evidence="3">
    <location>
        <begin position="1"/>
        <end position="23"/>
    </location>
</feature>
<dbReference type="InterPro" id="IPR046347">
    <property type="entry name" value="bZIP_sf"/>
</dbReference>
<evidence type="ECO:0000313" key="6">
    <source>
        <dbReference type="Proteomes" id="UP000240883"/>
    </source>
</evidence>
<name>A0A2T2P9J7_CORCC</name>
<reference evidence="5 6" key="1">
    <citation type="journal article" date="2018" name="Front. Microbiol.">
        <title>Genome-Wide Analysis of Corynespora cassiicola Leaf Fall Disease Putative Effectors.</title>
        <authorList>
            <person name="Lopez D."/>
            <person name="Ribeiro S."/>
            <person name="Label P."/>
            <person name="Fumanal B."/>
            <person name="Venisse J.S."/>
            <person name="Kohler A."/>
            <person name="de Oliveira R.R."/>
            <person name="Labutti K."/>
            <person name="Lipzen A."/>
            <person name="Lail K."/>
            <person name="Bauer D."/>
            <person name="Ohm R.A."/>
            <person name="Barry K.W."/>
            <person name="Spatafora J."/>
            <person name="Grigoriev I.V."/>
            <person name="Martin F.M."/>
            <person name="Pujade-Renaud V."/>
        </authorList>
    </citation>
    <scope>NUCLEOTIDE SEQUENCE [LARGE SCALE GENOMIC DNA]</scope>
    <source>
        <strain evidence="5 6">Philippines</strain>
    </source>
</reference>
<feature type="region of interest" description="Disordered" evidence="3">
    <location>
        <begin position="538"/>
        <end position="572"/>
    </location>
</feature>
<dbReference type="InterPro" id="IPR018287">
    <property type="entry name" value="Hap4_TF_heteromerisation"/>
</dbReference>